<dbReference type="GO" id="GO:0043652">
    <property type="term" value="P:engulfment of apoptotic cell"/>
    <property type="evidence" value="ECO:0007669"/>
    <property type="project" value="TreeGrafter"/>
</dbReference>
<accession>A0A336KG55</accession>
<evidence type="ECO:0000256" key="6">
    <source>
        <dbReference type="ARBA" id="ARBA00023136"/>
    </source>
</evidence>
<keyword evidence="6 7" id="KW-0472">Membrane</keyword>
<keyword evidence="5 7" id="KW-1133">Transmembrane helix</keyword>
<reference evidence="9" key="2">
    <citation type="submission" date="2018-07" db="EMBL/GenBank/DDBJ databases">
        <authorList>
            <person name="Quirk P.G."/>
            <person name="Krulwich T.A."/>
        </authorList>
    </citation>
    <scope>NUCLEOTIDE SEQUENCE</scope>
</reference>
<name>A0A336KG55_CULSO</name>
<keyword evidence="4 7" id="KW-0812">Transmembrane</keyword>
<organism evidence="8">
    <name type="scientific">Culicoides sonorensis</name>
    <name type="common">Biting midge</name>
    <dbReference type="NCBI Taxonomy" id="179676"/>
    <lineage>
        <taxon>Eukaryota</taxon>
        <taxon>Metazoa</taxon>
        <taxon>Ecdysozoa</taxon>
        <taxon>Arthropoda</taxon>
        <taxon>Hexapoda</taxon>
        <taxon>Insecta</taxon>
        <taxon>Pterygota</taxon>
        <taxon>Neoptera</taxon>
        <taxon>Endopterygota</taxon>
        <taxon>Diptera</taxon>
        <taxon>Nematocera</taxon>
        <taxon>Chironomoidea</taxon>
        <taxon>Ceratopogonidae</taxon>
        <taxon>Ceratopogoninae</taxon>
        <taxon>Culicoides</taxon>
        <taxon>Monoculicoides</taxon>
    </lineage>
</organism>
<evidence type="ECO:0000256" key="4">
    <source>
        <dbReference type="ARBA" id="ARBA00022692"/>
    </source>
</evidence>
<evidence type="ECO:0000256" key="1">
    <source>
        <dbReference type="ARBA" id="ARBA00004651"/>
    </source>
</evidence>
<dbReference type="PANTHER" id="PTHR16024">
    <property type="entry name" value="XK-RELATED PROTEIN"/>
    <property type="match status" value="1"/>
</dbReference>
<feature type="transmembrane region" description="Helical" evidence="7">
    <location>
        <begin position="64"/>
        <end position="84"/>
    </location>
</feature>
<dbReference type="InterPro" id="IPR018629">
    <property type="entry name" value="XK-rel"/>
</dbReference>
<comment type="similarity">
    <text evidence="2 7">Belongs to the XK family.</text>
</comment>
<reference evidence="8" key="1">
    <citation type="submission" date="2018-04" db="EMBL/GenBank/DDBJ databases">
        <authorList>
            <person name="Go L.Y."/>
            <person name="Mitchell J.A."/>
        </authorList>
    </citation>
    <scope>NUCLEOTIDE SEQUENCE</scope>
    <source>
        <tissue evidence="8">Whole organism</tissue>
    </source>
</reference>
<proteinExistence type="inferred from homology"/>
<protein>
    <recommendedName>
        <fullName evidence="7">XK-related protein</fullName>
    </recommendedName>
</protein>
<dbReference type="GO" id="GO:0070782">
    <property type="term" value="P:phosphatidylserine exposure on apoptotic cell surface"/>
    <property type="evidence" value="ECO:0007669"/>
    <property type="project" value="TreeGrafter"/>
</dbReference>
<dbReference type="VEuPathDB" id="VectorBase:CSON001448"/>
<dbReference type="AlphaFoldDB" id="A0A336KG55"/>
<evidence type="ECO:0000313" key="8">
    <source>
        <dbReference type="EMBL" id="SSX00060.1"/>
    </source>
</evidence>
<evidence type="ECO:0000313" key="9">
    <source>
        <dbReference type="EMBL" id="SSX20440.1"/>
    </source>
</evidence>
<dbReference type="GO" id="GO:1902742">
    <property type="term" value="P:apoptotic process involved in development"/>
    <property type="evidence" value="ECO:0007669"/>
    <property type="project" value="TreeGrafter"/>
</dbReference>
<evidence type="ECO:0000256" key="3">
    <source>
        <dbReference type="ARBA" id="ARBA00022475"/>
    </source>
</evidence>
<sequence>MQNDDHIDKTNTIYPSLVYSINTHSTISYIEILGYLISAIVKFISLVIGVFLAIDYYKNEEYNYFVLTLLCIIIPGLLTVYLIIHNYFEDVQYKSREPKSWFDFIFSLVVLPLCFRYIQSFVYSILCKKAEIRCKTEKQKYYYNLLTKEDADIVLIRLFECFLEATPQKILQITIFLMKRQDLRGIKY</sequence>
<dbReference type="GO" id="GO:0005886">
    <property type="term" value="C:plasma membrane"/>
    <property type="evidence" value="ECO:0007669"/>
    <property type="project" value="UniProtKB-SubCell"/>
</dbReference>
<evidence type="ECO:0000256" key="5">
    <source>
        <dbReference type="ARBA" id="ARBA00022989"/>
    </source>
</evidence>
<feature type="transmembrane region" description="Helical" evidence="7">
    <location>
        <begin position="104"/>
        <end position="126"/>
    </location>
</feature>
<dbReference type="Pfam" id="PF09815">
    <property type="entry name" value="XK-related"/>
    <property type="match status" value="1"/>
</dbReference>
<evidence type="ECO:0000256" key="7">
    <source>
        <dbReference type="RuleBase" id="RU910716"/>
    </source>
</evidence>
<dbReference type="InterPro" id="IPR050895">
    <property type="entry name" value="XK-related_scramblase"/>
</dbReference>
<evidence type="ECO:0000256" key="2">
    <source>
        <dbReference type="ARBA" id="ARBA00008789"/>
    </source>
</evidence>
<dbReference type="EMBL" id="UFQT01000121">
    <property type="protein sequence ID" value="SSX20440.1"/>
    <property type="molecule type" value="Genomic_DNA"/>
</dbReference>
<gene>
    <name evidence="8" type="primary">CSON001448</name>
</gene>
<dbReference type="PANTHER" id="PTHR16024:SF6">
    <property type="entry name" value="XK-RELATED PROTEIN"/>
    <property type="match status" value="1"/>
</dbReference>
<feature type="transmembrane region" description="Helical" evidence="7">
    <location>
        <begin position="32"/>
        <end position="57"/>
    </location>
</feature>
<comment type="subcellular location">
    <subcellularLocation>
        <location evidence="1">Cell membrane</location>
        <topology evidence="1">Multi-pass membrane protein</topology>
    </subcellularLocation>
    <subcellularLocation>
        <location evidence="7">Membrane</location>
        <topology evidence="7">Multi-pass membrane protein</topology>
    </subcellularLocation>
</comment>
<dbReference type="EMBL" id="UFQS01000121">
    <property type="protein sequence ID" value="SSX00060.1"/>
    <property type="molecule type" value="Genomic_DNA"/>
</dbReference>
<keyword evidence="3" id="KW-1003">Cell membrane</keyword>